<dbReference type="InterPro" id="IPR006664">
    <property type="entry name" value="OMP_bac"/>
</dbReference>
<dbReference type="PRINTS" id="PR01021">
    <property type="entry name" value="OMPADOMAIN"/>
</dbReference>
<evidence type="ECO:0000313" key="7">
    <source>
        <dbReference type="Proteomes" id="UP000199312"/>
    </source>
</evidence>
<dbReference type="Pfam" id="PF07676">
    <property type="entry name" value="PD40"/>
    <property type="match status" value="1"/>
</dbReference>
<dbReference type="InterPro" id="IPR011659">
    <property type="entry name" value="WD40"/>
</dbReference>
<evidence type="ECO:0000259" key="5">
    <source>
        <dbReference type="PROSITE" id="PS51123"/>
    </source>
</evidence>
<name>A0A1I6PSQ6_9FLAO</name>
<protein>
    <submittedName>
        <fullName evidence="6">WD40-like Beta Propeller Repeat</fullName>
    </submittedName>
</protein>
<evidence type="ECO:0000256" key="1">
    <source>
        <dbReference type="ARBA" id="ARBA00004442"/>
    </source>
</evidence>
<accession>A0A1I6PSQ6</accession>
<dbReference type="GO" id="GO:0009279">
    <property type="term" value="C:cell outer membrane"/>
    <property type="evidence" value="ECO:0007669"/>
    <property type="project" value="UniProtKB-SubCell"/>
</dbReference>
<feature type="domain" description="OmpA-like" evidence="5">
    <location>
        <begin position="403"/>
        <end position="525"/>
    </location>
</feature>
<dbReference type="RefSeq" id="WP_090223952.1">
    <property type="nucleotide sequence ID" value="NZ_FOZP01000002.1"/>
</dbReference>
<keyword evidence="3" id="KW-0998">Cell outer membrane</keyword>
<dbReference type="Gene3D" id="3.30.1330.60">
    <property type="entry name" value="OmpA-like domain"/>
    <property type="match status" value="1"/>
</dbReference>
<evidence type="ECO:0000256" key="3">
    <source>
        <dbReference type="ARBA" id="ARBA00023237"/>
    </source>
</evidence>
<proteinExistence type="predicted"/>
<dbReference type="PANTHER" id="PTHR30329:SF21">
    <property type="entry name" value="LIPOPROTEIN YIAD-RELATED"/>
    <property type="match status" value="1"/>
</dbReference>
<dbReference type="InterPro" id="IPR050330">
    <property type="entry name" value="Bact_OuterMem_StrucFunc"/>
</dbReference>
<dbReference type="InterPro" id="IPR013783">
    <property type="entry name" value="Ig-like_fold"/>
</dbReference>
<dbReference type="CDD" id="cd07185">
    <property type="entry name" value="OmpA_C-like"/>
    <property type="match status" value="1"/>
</dbReference>
<dbReference type="EMBL" id="FOZP01000002">
    <property type="protein sequence ID" value="SFS43120.1"/>
    <property type="molecule type" value="Genomic_DNA"/>
</dbReference>
<dbReference type="InterPro" id="IPR006665">
    <property type="entry name" value="OmpA-like"/>
</dbReference>
<keyword evidence="7" id="KW-1185">Reference proteome</keyword>
<keyword evidence="2 4" id="KW-0472">Membrane</keyword>
<dbReference type="SUPFAM" id="SSF103088">
    <property type="entry name" value="OmpA-like"/>
    <property type="match status" value="1"/>
</dbReference>
<evidence type="ECO:0000313" key="6">
    <source>
        <dbReference type="EMBL" id="SFS43120.1"/>
    </source>
</evidence>
<dbReference type="Proteomes" id="UP000199312">
    <property type="component" value="Unassembled WGS sequence"/>
</dbReference>
<dbReference type="Gene3D" id="2.60.40.10">
    <property type="entry name" value="Immunoglobulins"/>
    <property type="match status" value="1"/>
</dbReference>
<dbReference type="AlphaFoldDB" id="A0A1I6PSQ6"/>
<dbReference type="PROSITE" id="PS51123">
    <property type="entry name" value="OMPA_2"/>
    <property type="match status" value="1"/>
</dbReference>
<dbReference type="SUPFAM" id="SSF82171">
    <property type="entry name" value="DPP6 N-terminal domain-like"/>
    <property type="match status" value="1"/>
</dbReference>
<evidence type="ECO:0000256" key="2">
    <source>
        <dbReference type="ARBA" id="ARBA00023136"/>
    </source>
</evidence>
<gene>
    <name evidence="6" type="ORF">SAMN04488006_1317</name>
</gene>
<comment type="subcellular location">
    <subcellularLocation>
        <location evidence="1">Cell outer membrane</location>
    </subcellularLocation>
</comment>
<dbReference type="STRING" id="593133.SAMN04488006_1317"/>
<dbReference type="PANTHER" id="PTHR30329">
    <property type="entry name" value="STATOR ELEMENT OF FLAGELLAR MOTOR COMPLEX"/>
    <property type="match status" value="1"/>
</dbReference>
<organism evidence="6 7">
    <name type="scientific">Lutibacter maritimus</name>
    <dbReference type="NCBI Taxonomy" id="593133"/>
    <lineage>
        <taxon>Bacteria</taxon>
        <taxon>Pseudomonadati</taxon>
        <taxon>Bacteroidota</taxon>
        <taxon>Flavobacteriia</taxon>
        <taxon>Flavobacteriales</taxon>
        <taxon>Flavobacteriaceae</taxon>
        <taxon>Lutibacter</taxon>
    </lineage>
</organism>
<dbReference type="InterPro" id="IPR036737">
    <property type="entry name" value="OmpA-like_sf"/>
</dbReference>
<dbReference type="Pfam" id="PF00691">
    <property type="entry name" value="OmpA"/>
    <property type="match status" value="1"/>
</dbReference>
<evidence type="ECO:0000256" key="4">
    <source>
        <dbReference type="PROSITE-ProRule" id="PRU00473"/>
    </source>
</evidence>
<dbReference type="OrthoDB" id="9809364at2"/>
<sequence>MKKITFIIVLFFGVFVFAQNQKYTIKNIEVNTEYQDFGVSYYGENSVVFASSRKIKNARNRKWYLNKQPFLDLYKGTVTATGEITDVELFSKKVNTKVHESNAVFTKDLKTVYFSRDNYINKKQKKDSNDWVLIQLFKADVNEDGEFVNIEKLPFNSDEFDTGHPALNFRENKLYFTSNRPGGFGSTDIWVVDINKDGTYGTPVNMGPNVNTAKKEMFPYINSDNILYFSSDGYREGLGGLDIYETKIIANEVIEKPINLGIPINSDKDDFSIVFQKGNKTGHFTSKREGGKGDDDIYYFEELKPVKVNCEQFVEGQVREKDSGALLPGALVVLYDGNGNKIESVIADKYASFSFKVACETPYKVVGTKENYNEDSEIFTTSNVVDLELAIGLTLSPSEFVNVRGKLMVNINPIYFDLDKSDIRKDAAIELEKVLLIMRKYPNLKIDLGSHTDSRAPDLYNIKLSERRAKSTRDWIIDKGIDPSRITGKGYGETQLVNKCSNGVKCSEPDHQLNRRTEFVIVNPDAIKQ</sequence>
<reference evidence="7" key="1">
    <citation type="submission" date="2016-10" db="EMBL/GenBank/DDBJ databases">
        <authorList>
            <person name="Varghese N."/>
            <person name="Submissions S."/>
        </authorList>
    </citation>
    <scope>NUCLEOTIDE SEQUENCE [LARGE SCALE GENOMIC DNA]</scope>
    <source>
        <strain evidence="7">DSM 24450</strain>
    </source>
</reference>